<organism evidence="2 3">
    <name type="scientific">Halobaculum saliterrae</name>
    <dbReference type="NCBI Taxonomy" id="2073113"/>
    <lineage>
        <taxon>Archaea</taxon>
        <taxon>Methanobacteriati</taxon>
        <taxon>Methanobacteriota</taxon>
        <taxon>Stenosarchaea group</taxon>
        <taxon>Halobacteria</taxon>
        <taxon>Halobacteriales</taxon>
        <taxon>Haloferacaceae</taxon>
        <taxon>Halobaculum</taxon>
    </lineage>
</organism>
<name>A0A6B0SXG0_9EURY</name>
<dbReference type="AlphaFoldDB" id="A0A6B0SXG0"/>
<dbReference type="Proteomes" id="UP000437065">
    <property type="component" value="Unassembled WGS sequence"/>
</dbReference>
<evidence type="ECO:0000256" key="1">
    <source>
        <dbReference type="SAM" id="MobiDB-lite"/>
    </source>
</evidence>
<comment type="caution">
    <text evidence="2">The sequence shown here is derived from an EMBL/GenBank/DDBJ whole genome shotgun (WGS) entry which is preliminary data.</text>
</comment>
<accession>A0A6B0SXG0</accession>
<sequence>MIDRSPLVTIGPRSAPPASDIPAAVPPR</sequence>
<gene>
    <name evidence="2" type="ORF">GRX01_08225</name>
</gene>
<proteinExistence type="predicted"/>
<evidence type="ECO:0000313" key="3">
    <source>
        <dbReference type="Proteomes" id="UP000437065"/>
    </source>
</evidence>
<dbReference type="EMBL" id="WUUS01000004">
    <property type="protein sequence ID" value="MXR41323.1"/>
    <property type="molecule type" value="Genomic_DNA"/>
</dbReference>
<protein>
    <submittedName>
        <fullName evidence="2">Uncharacterized protein</fullName>
    </submittedName>
</protein>
<feature type="region of interest" description="Disordered" evidence="1">
    <location>
        <begin position="1"/>
        <end position="28"/>
    </location>
</feature>
<reference evidence="2 3" key="1">
    <citation type="submission" date="2019-12" db="EMBL/GenBank/DDBJ databases">
        <title>Isolation and characterization of three novel carbon monoxide-oxidizing members of Halobacteria from salione crusts and soils.</title>
        <authorList>
            <person name="Myers M.R."/>
            <person name="King G.M."/>
        </authorList>
    </citation>
    <scope>NUCLEOTIDE SEQUENCE [LARGE SCALE GENOMIC DNA]</scope>
    <source>
        <strain evidence="2 3">WSA2</strain>
    </source>
</reference>
<evidence type="ECO:0000313" key="2">
    <source>
        <dbReference type="EMBL" id="MXR41323.1"/>
    </source>
</evidence>
<keyword evidence="3" id="KW-1185">Reference proteome</keyword>